<dbReference type="KEGG" id="lxy:O159_11770"/>
<evidence type="ECO:0000313" key="10">
    <source>
        <dbReference type="Proteomes" id="UP000016743"/>
    </source>
</evidence>
<comment type="similarity">
    <text evidence="7">Belongs to the transglycosylase MltG family.</text>
</comment>
<feature type="transmembrane region" description="Helical" evidence="7">
    <location>
        <begin position="169"/>
        <end position="190"/>
    </location>
</feature>
<keyword evidence="1 7" id="KW-1003">Cell membrane</keyword>
<evidence type="ECO:0000256" key="6">
    <source>
        <dbReference type="ARBA" id="ARBA00023316"/>
    </source>
</evidence>
<proteinExistence type="inferred from homology"/>
<keyword evidence="6 7" id="KW-0961">Cell wall biogenesis/degradation</keyword>
<dbReference type="eggNOG" id="COG1559">
    <property type="taxonomic scope" value="Bacteria"/>
</dbReference>
<evidence type="ECO:0000313" key="9">
    <source>
        <dbReference type="EMBL" id="AGW41263.1"/>
    </source>
</evidence>
<evidence type="ECO:0000256" key="1">
    <source>
        <dbReference type="ARBA" id="ARBA00022475"/>
    </source>
</evidence>
<dbReference type="CDD" id="cd08010">
    <property type="entry name" value="MltG_like"/>
    <property type="match status" value="1"/>
</dbReference>
<dbReference type="HOGENOM" id="CLU_025574_4_3_11"/>
<dbReference type="RefSeq" id="WP_021754714.1">
    <property type="nucleotide sequence ID" value="NC_022438.1"/>
</dbReference>
<dbReference type="NCBIfam" id="TIGR00247">
    <property type="entry name" value="endolytic transglycosylase MltG"/>
    <property type="match status" value="1"/>
</dbReference>
<dbReference type="GO" id="GO:0005886">
    <property type="term" value="C:plasma membrane"/>
    <property type="evidence" value="ECO:0007669"/>
    <property type="project" value="UniProtKB-SubCell"/>
</dbReference>
<gene>
    <name evidence="7" type="primary">mltG</name>
    <name evidence="9" type="ORF">O159_11770</name>
</gene>
<dbReference type="InterPro" id="IPR003770">
    <property type="entry name" value="MLTG-like"/>
</dbReference>
<feature type="site" description="Important for catalytic activity" evidence="7">
    <location>
        <position position="389"/>
    </location>
</feature>
<evidence type="ECO:0000256" key="4">
    <source>
        <dbReference type="ARBA" id="ARBA00023136"/>
    </source>
</evidence>
<evidence type="ECO:0000256" key="3">
    <source>
        <dbReference type="ARBA" id="ARBA00022989"/>
    </source>
</evidence>
<sequence length="515" mass="55338">MPQNPQERPDLPVFPAVTGQPLTRREAREARAAEQTRDGAASGDEAEGSGTGQRNPRASGPWTTSSAQSPARSAGFPGLDFDAVITGPVATSGGGNAEGFPPGQRDPVPAASRHGSDHFAAERDEYGNRPLQQVGRDGAGPDESPLGWWQQDTLSREEPKRRRRWVRRLVVFVVIVAVLGGLAAGAYVFFQPQAERVLAAILPKDDDYKGNGAGQVMFTIKSGDTGDTIATNLHKAGVTKSHDAFYMLLLRQKPEPEFQPGVFKLAKQMSALAALIALQDPASRVASSVTIPEGTAEADALKTVSERTGIPLAQLQQAATAPADFGLPAEAKTLEGFLFPATYTFAPGVSAHDAIKMMVDRMFQSLDAAKVAPADRWKTIVLASIVQREAGLKDDYPKVARVFLNRLAQGWDLQSDATVAYGNGNTHRVETTDAERADAGNPYNTYVHSGLPVGPISNPGDLAINAVMHPADGPWMFFVTWNLQTGETIFSTTTAEHDAAVAKWRQWMKDNPGYE</sequence>
<reference evidence="9 10" key="1">
    <citation type="journal article" date="2013" name="Genome Announc.">
        <title>Complete Genome Sequence of Leifsonia xyli subsp. cynodontis Strain DSM46306, a Gram-Positive Bacterial Pathogen of Grasses.</title>
        <authorList>
            <person name="Monteiro-Vitorello C.B."/>
            <person name="Zerillo M.M."/>
            <person name="Van Sluys M.A."/>
            <person name="Camargo L.E."/>
            <person name="Kitajima J.P."/>
        </authorList>
    </citation>
    <scope>NUCLEOTIDE SEQUENCE [LARGE SCALE GENOMIC DNA]</scope>
    <source>
        <strain evidence="9 10">DSM 46306</strain>
    </source>
</reference>
<dbReference type="Proteomes" id="UP000016743">
    <property type="component" value="Chromosome"/>
</dbReference>
<feature type="compositionally biased region" description="Basic and acidic residues" evidence="8">
    <location>
        <begin position="23"/>
        <end position="37"/>
    </location>
</feature>
<dbReference type="AlphaFoldDB" id="U3PCL6"/>
<dbReference type="STRING" id="1389489.O159_11770"/>
<name>U3PCL6_LEIXC</name>
<keyword evidence="2 7" id="KW-0812">Transmembrane</keyword>
<dbReference type="GO" id="GO:0008932">
    <property type="term" value="F:lytic endotransglycosylase activity"/>
    <property type="evidence" value="ECO:0007669"/>
    <property type="project" value="UniProtKB-UniRule"/>
</dbReference>
<dbReference type="PANTHER" id="PTHR30518:SF2">
    <property type="entry name" value="ENDOLYTIC MUREIN TRANSGLYCOSYLASE"/>
    <property type="match status" value="1"/>
</dbReference>
<dbReference type="Gene3D" id="3.30.160.60">
    <property type="entry name" value="Classic Zinc Finger"/>
    <property type="match status" value="1"/>
</dbReference>
<dbReference type="PANTHER" id="PTHR30518">
    <property type="entry name" value="ENDOLYTIC MUREIN TRANSGLYCOSYLASE"/>
    <property type="match status" value="1"/>
</dbReference>
<dbReference type="GO" id="GO:0071555">
    <property type="term" value="P:cell wall organization"/>
    <property type="evidence" value="ECO:0007669"/>
    <property type="project" value="UniProtKB-KW"/>
</dbReference>
<dbReference type="Pfam" id="PF02618">
    <property type="entry name" value="YceG"/>
    <property type="match status" value="1"/>
</dbReference>
<dbReference type="Gene3D" id="3.30.1490.480">
    <property type="entry name" value="Endolytic murein transglycosylase"/>
    <property type="match status" value="1"/>
</dbReference>
<feature type="region of interest" description="Disordered" evidence="8">
    <location>
        <begin position="1"/>
        <end position="157"/>
    </location>
</feature>
<comment type="function">
    <text evidence="7">Functions as a peptidoglycan terminase that cleaves nascent peptidoglycan strands endolytically to terminate their elongation.</text>
</comment>
<evidence type="ECO:0000256" key="2">
    <source>
        <dbReference type="ARBA" id="ARBA00022692"/>
    </source>
</evidence>
<dbReference type="PATRIC" id="fig|1389489.3.peg.1125"/>
<keyword evidence="3 7" id="KW-1133">Transmembrane helix</keyword>
<keyword evidence="4 7" id="KW-0472">Membrane</keyword>
<evidence type="ECO:0000256" key="8">
    <source>
        <dbReference type="SAM" id="MobiDB-lite"/>
    </source>
</evidence>
<evidence type="ECO:0000256" key="7">
    <source>
        <dbReference type="HAMAP-Rule" id="MF_02065"/>
    </source>
</evidence>
<protein>
    <recommendedName>
        <fullName evidence="7">Endolytic murein transglycosylase</fullName>
        <ecNumber evidence="7">4.2.2.29</ecNumber>
    </recommendedName>
    <alternativeName>
        <fullName evidence="7">Peptidoglycan lytic transglycosylase</fullName>
    </alternativeName>
    <alternativeName>
        <fullName evidence="7">Peptidoglycan polymerization terminase</fullName>
    </alternativeName>
</protein>
<comment type="subcellular location">
    <subcellularLocation>
        <location evidence="7">Cell membrane</location>
        <topology evidence="7">Single-pass membrane protein</topology>
    </subcellularLocation>
</comment>
<comment type="catalytic activity">
    <reaction evidence="7">
        <text>a peptidoglycan chain = a peptidoglycan chain with N-acetyl-1,6-anhydromuramyl-[peptide] at the reducing end + a peptidoglycan chain with N-acetylglucosamine at the non-reducing end.</text>
        <dbReference type="EC" id="4.2.2.29"/>
    </reaction>
</comment>
<dbReference type="GO" id="GO:0009252">
    <property type="term" value="P:peptidoglycan biosynthetic process"/>
    <property type="evidence" value="ECO:0007669"/>
    <property type="project" value="UniProtKB-UniRule"/>
</dbReference>
<keyword evidence="10" id="KW-1185">Reference proteome</keyword>
<keyword evidence="5 7" id="KW-0456">Lyase</keyword>
<organism evidence="9 10">
    <name type="scientific">Leifsonia xyli subsp. cynodontis DSM 46306</name>
    <dbReference type="NCBI Taxonomy" id="1389489"/>
    <lineage>
        <taxon>Bacteria</taxon>
        <taxon>Bacillati</taxon>
        <taxon>Actinomycetota</taxon>
        <taxon>Actinomycetes</taxon>
        <taxon>Micrococcales</taxon>
        <taxon>Microbacteriaceae</taxon>
        <taxon>Leifsonia</taxon>
    </lineage>
</organism>
<evidence type="ECO:0000256" key="5">
    <source>
        <dbReference type="ARBA" id="ARBA00023239"/>
    </source>
</evidence>
<feature type="compositionally biased region" description="Polar residues" evidence="8">
    <location>
        <begin position="52"/>
        <end position="71"/>
    </location>
</feature>
<dbReference type="HAMAP" id="MF_02065">
    <property type="entry name" value="MltG"/>
    <property type="match status" value="1"/>
</dbReference>
<accession>U3PCL6</accession>
<dbReference type="EC" id="4.2.2.29" evidence="7"/>
<dbReference type="EMBL" id="CP006734">
    <property type="protein sequence ID" value="AGW41263.1"/>
    <property type="molecule type" value="Genomic_DNA"/>
</dbReference>
<feature type="compositionally biased region" description="Basic and acidic residues" evidence="8">
    <location>
        <begin position="114"/>
        <end position="127"/>
    </location>
</feature>